<evidence type="ECO:0000313" key="2">
    <source>
        <dbReference type="Proteomes" id="UP000038200"/>
    </source>
</evidence>
<name>A0A0B7IMC0_9FLAO</name>
<protein>
    <submittedName>
        <fullName evidence="1">Uncharacterized protein</fullName>
    </submittedName>
</protein>
<dbReference type="Proteomes" id="UP000038200">
    <property type="component" value="Unassembled WGS sequence"/>
</dbReference>
<organism evidence="1 2">
    <name type="scientific">Capnocytophaga canis</name>
    <dbReference type="NCBI Taxonomy" id="1848903"/>
    <lineage>
        <taxon>Bacteria</taxon>
        <taxon>Pseudomonadati</taxon>
        <taxon>Bacteroidota</taxon>
        <taxon>Flavobacteriia</taxon>
        <taxon>Flavobacteriales</taxon>
        <taxon>Flavobacteriaceae</taxon>
        <taxon>Capnocytophaga</taxon>
    </lineage>
</organism>
<reference evidence="1 2" key="1">
    <citation type="submission" date="2015-01" db="EMBL/GenBank/DDBJ databases">
        <authorList>
            <person name="MANFREDI Pablo"/>
        </authorList>
    </citation>
    <scope>NUCLEOTIDE SEQUENCE [LARGE SCALE GENOMIC DNA]</scope>
    <source>
        <strain evidence="1 2">CcD93</strain>
    </source>
</reference>
<proteinExistence type="predicted"/>
<accession>A0A0B7IMC0</accession>
<dbReference type="EMBL" id="CDOL01000090">
    <property type="protein sequence ID" value="CEN51694.1"/>
    <property type="molecule type" value="Genomic_DNA"/>
</dbReference>
<dbReference type="AlphaFoldDB" id="A0A0B7IMC0"/>
<evidence type="ECO:0000313" key="1">
    <source>
        <dbReference type="EMBL" id="CEN51694.1"/>
    </source>
</evidence>
<sequence length="54" mass="6248">MAYSVCKISQITENQFLSTILVLLNLNEKGKKRIRDHLKKLVFNVVLLKTKLFG</sequence>
<gene>
    <name evidence="1" type="ORF">CCAND93_180016</name>
</gene>